<organism evidence="2 3">
    <name type="scientific">Seminavis robusta</name>
    <dbReference type="NCBI Taxonomy" id="568900"/>
    <lineage>
        <taxon>Eukaryota</taxon>
        <taxon>Sar</taxon>
        <taxon>Stramenopiles</taxon>
        <taxon>Ochrophyta</taxon>
        <taxon>Bacillariophyta</taxon>
        <taxon>Bacillariophyceae</taxon>
        <taxon>Bacillariophycidae</taxon>
        <taxon>Naviculales</taxon>
        <taxon>Naviculaceae</taxon>
        <taxon>Seminavis</taxon>
    </lineage>
</organism>
<comment type="similarity">
    <text evidence="1">Belongs to the UPF0598 family.</text>
</comment>
<sequence length="295" mass="33536">MRRQMGQKRIRYGWTCPGRKRMPQVELPATSCMQQPLVDLRSRRIHSSRYLQQHGNGASSASYIDQWFSSIVKPQEFYDAHANDEPRRYFYNIDLQGRFFLEETLPKNIATSIKDTRFLDFFFRRIRSVGTRELSIMNECGIAQEEYPFVSWCGKELNFIRPAATPIVFHTHEKTNASQQHSGSSLLIYAGSQAQEFRVAYLAISQESGRLYHKCDHLQKAAAKANAKPEQQQQYALIRSAVVVALSDQIGPDDGGENDEGLAFFTADDEPHPIPWLPEAAEPGAWAMPFAEGGE</sequence>
<dbReference type="PANTHER" id="PTHR31449">
    <property type="entry name" value="UPF0598 PROTEIN C8ORF82"/>
    <property type="match status" value="1"/>
</dbReference>
<dbReference type="AlphaFoldDB" id="A0A9N8DMA9"/>
<protein>
    <submittedName>
        <fullName evidence="2">UPF0598 protein C8orf82 homolog</fullName>
    </submittedName>
</protein>
<dbReference type="OrthoDB" id="10260024at2759"/>
<keyword evidence="3" id="KW-1185">Reference proteome</keyword>
<comment type="caution">
    <text evidence="2">The sequence shown here is derived from an EMBL/GenBank/DDBJ whole genome shotgun (WGS) entry which is preliminary data.</text>
</comment>
<dbReference type="InterPro" id="IPR028108">
    <property type="entry name" value="DUF4505"/>
</dbReference>
<evidence type="ECO:0000256" key="1">
    <source>
        <dbReference type="ARBA" id="ARBA00006322"/>
    </source>
</evidence>
<dbReference type="PANTHER" id="PTHR31449:SF3">
    <property type="entry name" value="UPF0598 PROTEIN C8ORF82"/>
    <property type="match status" value="1"/>
</dbReference>
<reference evidence="2" key="1">
    <citation type="submission" date="2020-06" db="EMBL/GenBank/DDBJ databases">
        <authorList>
            <consortium name="Plant Systems Biology data submission"/>
        </authorList>
    </citation>
    <scope>NUCLEOTIDE SEQUENCE</scope>
    <source>
        <strain evidence="2">D6</strain>
    </source>
</reference>
<dbReference type="Pfam" id="PF14956">
    <property type="entry name" value="DUF4505"/>
    <property type="match status" value="1"/>
</dbReference>
<dbReference type="EMBL" id="CAICTM010000158">
    <property type="protein sequence ID" value="CAB9503221.1"/>
    <property type="molecule type" value="Genomic_DNA"/>
</dbReference>
<gene>
    <name evidence="2" type="ORF">SEMRO_159_G071890.1</name>
</gene>
<accession>A0A9N8DMA9</accession>
<dbReference type="Proteomes" id="UP001153069">
    <property type="component" value="Unassembled WGS sequence"/>
</dbReference>
<proteinExistence type="inferred from homology"/>
<name>A0A9N8DMA9_9STRA</name>
<evidence type="ECO:0000313" key="2">
    <source>
        <dbReference type="EMBL" id="CAB9503221.1"/>
    </source>
</evidence>
<evidence type="ECO:0000313" key="3">
    <source>
        <dbReference type="Proteomes" id="UP001153069"/>
    </source>
</evidence>